<dbReference type="Proteomes" id="UP000682713">
    <property type="component" value="Unassembled WGS sequence"/>
</dbReference>
<feature type="transmembrane region" description="Helical" evidence="1">
    <location>
        <begin position="6"/>
        <end position="22"/>
    </location>
</feature>
<organism evidence="2 3">
    <name type="scientific">Lederbergia citrisecunda</name>
    <dbReference type="NCBI Taxonomy" id="2833583"/>
    <lineage>
        <taxon>Bacteria</taxon>
        <taxon>Bacillati</taxon>
        <taxon>Bacillota</taxon>
        <taxon>Bacilli</taxon>
        <taxon>Bacillales</taxon>
        <taxon>Bacillaceae</taxon>
        <taxon>Lederbergia</taxon>
    </lineage>
</organism>
<dbReference type="RefSeq" id="WP_213110169.1">
    <property type="nucleotide sequence ID" value="NZ_JAGYPJ010000001.1"/>
</dbReference>
<reference evidence="2 3" key="1">
    <citation type="submission" date="2021-05" db="EMBL/GenBank/DDBJ databases">
        <title>Novel Bacillus species.</title>
        <authorList>
            <person name="Liu G."/>
        </authorList>
    </citation>
    <scope>NUCLEOTIDE SEQUENCE [LARGE SCALE GENOMIC DNA]</scope>
    <source>
        <strain evidence="2 3">FJAT-49732</strain>
    </source>
</reference>
<evidence type="ECO:0000256" key="1">
    <source>
        <dbReference type="SAM" id="Phobius"/>
    </source>
</evidence>
<comment type="caution">
    <text evidence="2">The sequence shown here is derived from an EMBL/GenBank/DDBJ whole genome shotgun (WGS) entry which is preliminary data.</text>
</comment>
<sequence>MGGYLIYLAIIIIIPIWAQMKVKSAYTKYSKIPTSASMSGAEVARRILDANGLENVAVRETQGVLSDHYNPMNKTVYLSSSNYHHHSVAGAAVAAHEVGHAIQDKERYAALRFRHALVPVANISSKLAWIFIMVGIIFSTVFSNLLLIGIVLMAAGVLFQIVTLPVEFNASSRAMDQIVSLGLISNTEERDARKVLNAAAMTYVAAAAVAVLELVRLILIFTNITRND</sequence>
<accession>A0A942TL80</accession>
<feature type="transmembrane region" description="Helical" evidence="1">
    <location>
        <begin position="116"/>
        <end position="139"/>
    </location>
</feature>
<keyword evidence="1" id="KW-0812">Transmembrane</keyword>
<name>A0A942TL80_9BACI</name>
<proteinExistence type="predicted"/>
<dbReference type="PANTHER" id="PTHR36434:SF1">
    <property type="entry name" value="MEMBRANE PROTEASE YUGP-RELATED"/>
    <property type="match status" value="1"/>
</dbReference>
<dbReference type="PANTHER" id="PTHR36434">
    <property type="entry name" value="MEMBRANE PROTEASE YUGP-RELATED"/>
    <property type="match status" value="1"/>
</dbReference>
<gene>
    <name evidence="2" type="ORF">KHA93_07490</name>
</gene>
<protein>
    <submittedName>
        <fullName evidence="2">Zinc metallopeptidase</fullName>
    </submittedName>
</protein>
<evidence type="ECO:0000313" key="2">
    <source>
        <dbReference type="EMBL" id="MBS4199493.1"/>
    </source>
</evidence>
<keyword evidence="3" id="KW-1185">Reference proteome</keyword>
<keyword evidence="1" id="KW-1133">Transmembrane helix</keyword>
<feature type="transmembrane region" description="Helical" evidence="1">
    <location>
        <begin position="200"/>
        <end position="221"/>
    </location>
</feature>
<dbReference type="Pfam" id="PF04298">
    <property type="entry name" value="Zn_peptidase_2"/>
    <property type="match status" value="1"/>
</dbReference>
<feature type="transmembrane region" description="Helical" evidence="1">
    <location>
        <begin position="145"/>
        <end position="166"/>
    </location>
</feature>
<evidence type="ECO:0000313" key="3">
    <source>
        <dbReference type="Proteomes" id="UP000682713"/>
    </source>
</evidence>
<dbReference type="InterPro" id="IPR007395">
    <property type="entry name" value="Zn_peptidase_2"/>
</dbReference>
<dbReference type="EMBL" id="JAGYPJ010000001">
    <property type="protein sequence ID" value="MBS4199493.1"/>
    <property type="molecule type" value="Genomic_DNA"/>
</dbReference>
<keyword evidence="1" id="KW-0472">Membrane</keyword>
<dbReference type="AlphaFoldDB" id="A0A942TL80"/>